<sequence>MLEKQNKIIIVDNVSEQLEILGKSFFENGLGCRTFKYDISYDEPLEKVRIAFFDINLTEKTVDANYESDAQILANNTPVFNDLANAINQYISKNNGPYVLIFWTANSRIVEAFKLYMRDPARGFGETASPILIDCIDKTAFVDGNDEQENLSDRVLALLNSNEKIKFLFDLEENAKNAGESTLDRIYDILPKNDEWGKSEQLFEDLDKVLSKIAASTLGFQHAKENSKKALYEGLLPIVNYEFLNSESNVNWTEIVSQLNQANRYNDIASPDINIQHKVNTLYHIEDFENHSKDTRGCVIEIDKSNKELITSFGISNYDVWFNDLVPIDDKATRKTIRSNSKMIALEFSAACDYSNKKNRINKYILGVTTDYFDLDTFLNKTRKSESSYHLGMCCFRHHETNHNIWLNLNYVFGTFETDKRFGNPLFIFKKEIMDMLGNKYASHISRIGITNL</sequence>
<accession>A0A4V2DCP4</accession>
<name>A0A4V2DCP4_9SPHI</name>
<dbReference type="OrthoDB" id="2567774at2"/>
<evidence type="ECO:0000313" key="2">
    <source>
        <dbReference type="Proteomes" id="UP000292855"/>
    </source>
</evidence>
<dbReference type="Proteomes" id="UP000292855">
    <property type="component" value="Unassembled WGS sequence"/>
</dbReference>
<evidence type="ECO:0000313" key="1">
    <source>
        <dbReference type="EMBL" id="RZF62198.1"/>
    </source>
</evidence>
<organism evidence="1 2">
    <name type="scientific">Sphingobacterium corticibacterium</name>
    <dbReference type="NCBI Taxonomy" id="2484746"/>
    <lineage>
        <taxon>Bacteria</taxon>
        <taxon>Pseudomonadati</taxon>
        <taxon>Bacteroidota</taxon>
        <taxon>Sphingobacteriia</taxon>
        <taxon>Sphingobacteriales</taxon>
        <taxon>Sphingobacteriaceae</taxon>
        <taxon>Sphingobacterium</taxon>
    </lineage>
</organism>
<evidence type="ECO:0008006" key="3">
    <source>
        <dbReference type="Google" id="ProtNLM"/>
    </source>
</evidence>
<reference evidence="1 2" key="1">
    <citation type="submission" date="2019-02" db="EMBL/GenBank/DDBJ databases">
        <authorList>
            <person name="Li Y."/>
        </authorList>
    </citation>
    <scope>NUCLEOTIDE SEQUENCE [LARGE SCALE GENOMIC DNA]</scope>
    <source>
        <strain evidence="1 2">30C10-4-7</strain>
    </source>
</reference>
<proteinExistence type="predicted"/>
<dbReference type="AlphaFoldDB" id="A0A4V2DCP4"/>
<gene>
    <name evidence="1" type="ORF">EWE74_05165</name>
</gene>
<protein>
    <recommendedName>
        <fullName evidence="3">Response receiver domain-containing protein</fullName>
    </recommendedName>
</protein>
<dbReference type="EMBL" id="SGIT01000001">
    <property type="protein sequence ID" value="RZF62198.1"/>
    <property type="molecule type" value="Genomic_DNA"/>
</dbReference>
<keyword evidence="2" id="KW-1185">Reference proteome</keyword>
<comment type="caution">
    <text evidence="1">The sequence shown here is derived from an EMBL/GenBank/DDBJ whole genome shotgun (WGS) entry which is preliminary data.</text>
</comment>
<dbReference type="RefSeq" id="WP_130140427.1">
    <property type="nucleotide sequence ID" value="NZ_SGIT01000001.1"/>
</dbReference>